<accession>A0A2H0BG80</accession>
<dbReference type="AlphaFoldDB" id="A0A2H0BG80"/>
<dbReference type="Proteomes" id="UP000228495">
    <property type="component" value="Unassembled WGS sequence"/>
</dbReference>
<organism evidence="1 2">
    <name type="scientific">candidate division WWE3 bacterium CG22_combo_CG10-13_8_21_14_all_39_12</name>
    <dbReference type="NCBI Taxonomy" id="1975094"/>
    <lineage>
        <taxon>Bacteria</taxon>
        <taxon>Katanobacteria</taxon>
    </lineage>
</organism>
<sequence length="59" mass="6994">MDFKPNEWFVPIVNNYPQLEQEYLRLELNKKTATKAQNMSLESINTQWLRIVQDAIAIV</sequence>
<gene>
    <name evidence="1" type="ORF">COX05_01775</name>
</gene>
<comment type="caution">
    <text evidence="1">The sequence shown here is derived from an EMBL/GenBank/DDBJ whole genome shotgun (WGS) entry which is preliminary data.</text>
</comment>
<protein>
    <submittedName>
        <fullName evidence="1">Uncharacterized protein</fullName>
    </submittedName>
</protein>
<reference evidence="1 2" key="1">
    <citation type="submission" date="2017-09" db="EMBL/GenBank/DDBJ databases">
        <title>Depth-based differentiation of microbial function through sediment-hosted aquifers and enrichment of novel symbionts in the deep terrestrial subsurface.</title>
        <authorList>
            <person name="Probst A.J."/>
            <person name="Ladd B."/>
            <person name="Jarett J.K."/>
            <person name="Geller-Mcgrath D.E."/>
            <person name="Sieber C.M."/>
            <person name="Emerson J.B."/>
            <person name="Anantharaman K."/>
            <person name="Thomas B.C."/>
            <person name="Malmstrom R."/>
            <person name="Stieglmeier M."/>
            <person name="Klingl A."/>
            <person name="Woyke T."/>
            <person name="Ryan C.M."/>
            <person name="Banfield J.F."/>
        </authorList>
    </citation>
    <scope>NUCLEOTIDE SEQUENCE [LARGE SCALE GENOMIC DNA]</scope>
    <source>
        <strain evidence="1">CG22_combo_CG10-13_8_21_14_all_39_12</strain>
    </source>
</reference>
<dbReference type="EMBL" id="PCSU01000026">
    <property type="protein sequence ID" value="PIP56682.1"/>
    <property type="molecule type" value="Genomic_DNA"/>
</dbReference>
<proteinExistence type="predicted"/>
<name>A0A2H0BG80_UNCKA</name>
<evidence type="ECO:0000313" key="1">
    <source>
        <dbReference type="EMBL" id="PIP56682.1"/>
    </source>
</evidence>
<evidence type="ECO:0000313" key="2">
    <source>
        <dbReference type="Proteomes" id="UP000228495"/>
    </source>
</evidence>